<evidence type="ECO:0000313" key="2">
    <source>
        <dbReference type="Proteomes" id="UP001144256"/>
    </source>
</evidence>
<sequence length="42" mass="4964">MMSYNINIKKVIKIDPKNASTINPIDYYMKNEKIGEEMIDKE</sequence>
<gene>
    <name evidence="1" type="ORF">SH1V18_48230</name>
</gene>
<keyword evidence="2" id="KW-1185">Reference proteome</keyword>
<dbReference type="EMBL" id="BRLB01000032">
    <property type="protein sequence ID" value="GKX32343.1"/>
    <property type="molecule type" value="Genomic_DNA"/>
</dbReference>
<evidence type="ECO:0000313" key="1">
    <source>
        <dbReference type="EMBL" id="GKX32343.1"/>
    </source>
</evidence>
<dbReference type="Proteomes" id="UP001144256">
    <property type="component" value="Unassembled WGS sequence"/>
</dbReference>
<name>A0A9W6DIC1_9FIRM</name>
<dbReference type="AlphaFoldDB" id="A0A9W6DIC1"/>
<comment type="caution">
    <text evidence="1">The sequence shown here is derived from an EMBL/GenBank/DDBJ whole genome shotgun (WGS) entry which is preliminary data.</text>
</comment>
<protein>
    <submittedName>
        <fullName evidence="1">Uncharacterized protein</fullName>
    </submittedName>
</protein>
<accession>A0A9W6DIC1</accession>
<organism evidence="1 2">
    <name type="scientific">Vallitalea longa</name>
    <dbReference type="NCBI Taxonomy" id="2936439"/>
    <lineage>
        <taxon>Bacteria</taxon>
        <taxon>Bacillati</taxon>
        <taxon>Bacillota</taxon>
        <taxon>Clostridia</taxon>
        <taxon>Lachnospirales</taxon>
        <taxon>Vallitaleaceae</taxon>
        <taxon>Vallitalea</taxon>
    </lineage>
</organism>
<proteinExistence type="predicted"/>
<reference evidence="1" key="1">
    <citation type="submission" date="2022-06" db="EMBL/GenBank/DDBJ databases">
        <title>Vallitalea longa sp. nov., an anaerobic bacterium isolated from marine sediment.</title>
        <authorList>
            <person name="Hirano S."/>
            <person name="Terahara T."/>
            <person name="Mori K."/>
            <person name="Hamada M."/>
            <person name="Matsumoto R."/>
            <person name="Kobayashi T."/>
        </authorList>
    </citation>
    <scope>NUCLEOTIDE SEQUENCE</scope>
    <source>
        <strain evidence="1">SH18-1</strain>
    </source>
</reference>